<keyword evidence="5 8" id="KW-0808">Transferase</keyword>
<dbReference type="PANTHER" id="PTHR42755">
    <property type="entry name" value="3-DEOXY-MANNO-OCTULOSONATE CYTIDYLYLTRANSFERASE"/>
    <property type="match status" value="1"/>
</dbReference>
<evidence type="ECO:0000259" key="9">
    <source>
        <dbReference type="Pfam" id="PF04413"/>
    </source>
</evidence>
<evidence type="ECO:0000256" key="7">
    <source>
        <dbReference type="ARBA" id="ARBA00049183"/>
    </source>
</evidence>
<dbReference type="GO" id="GO:0016740">
    <property type="term" value="F:transferase activity"/>
    <property type="evidence" value="ECO:0007669"/>
    <property type="project" value="UniProtKB-KW"/>
</dbReference>
<evidence type="ECO:0000313" key="11">
    <source>
        <dbReference type="Proteomes" id="UP000634455"/>
    </source>
</evidence>
<reference evidence="11" key="1">
    <citation type="journal article" date="2019" name="Int. J. Syst. Evol. Microbiol.">
        <title>The Global Catalogue of Microorganisms (GCM) 10K type strain sequencing project: providing services to taxonomists for standard genome sequencing and annotation.</title>
        <authorList>
            <consortium name="The Broad Institute Genomics Platform"/>
            <consortium name="The Broad Institute Genome Sequencing Center for Infectious Disease"/>
            <person name="Wu L."/>
            <person name="Ma J."/>
        </authorList>
    </citation>
    <scope>NUCLEOTIDE SEQUENCE [LARGE SCALE GENOMIC DNA]</scope>
    <source>
        <strain evidence="11">KCTC 32465</strain>
    </source>
</reference>
<comment type="similarity">
    <text evidence="8">Belongs to the glycosyltransferase group 1 family.</text>
</comment>
<comment type="caution">
    <text evidence="10">The sequence shown here is derived from an EMBL/GenBank/DDBJ whole genome shotgun (WGS) entry which is preliminary data.</text>
</comment>
<evidence type="ECO:0000256" key="5">
    <source>
        <dbReference type="ARBA" id="ARBA00022679"/>
    </source>
</evidence>
<dbReference type="EC" id="2.4.99.12" evidence="3 8"/>
<evidence type="ECO:0000256" key="6">
    <source>
        <dbReference type="ARBA" id="ARBA00031445"/>
    </source>
</evidence>
<keyword evidence="8" id="KW-1003">Cell membrane</keyword>
<feature type="domain" description="3-deoxy-D-manno-octulosonic-acid transferase N-terminal" evidence="9">
    <location>
        <begin position="13"/>
        <end position="184"/>
    </location>
</feature>
<evidence type="ECO:0000256" key="3">
    <source>
        <dbReference type="ARBA" id="ARBA00012621"/>
    </source>
</evidence>
<dbReference type="Pfam" id="PF04413">
    <property type="entry name" value="Glycos_transf_N"/>
    <property type="match status" value="1"/>
</dbReference>
<dbReference type="Gene3D" id="3.40.50.11720">
    <property type="entry name" value="3-Deoxy-D-manno-octulosonic-acid transferase, N-terminal domain"/>
    <property type="match status" value="1"/>
</dbReference>
<dbReference type="EMBL" id="BMZF01000002">
    <property type="protein sequence ID" value="GHA47090.1"/>
    <property type="molecule type" value="Genomic_DNA"/>
</dbReference>
<comment type="function">
    <text evidence="1 8">Involved in lipopolysaccharide (LPS) biosynthesis. Catalyzes the transfer of 3-deoxy-D-manno-octulosonate (Kdo) residue(s) from CMP-Kdo to lipid IV(A), the tetraacyldisaccharide-1,4'-bisphosphate precursor of lipid A.</text>
</comment>
<dbReference type="RefSeq" id="WP_189639485.1">
    <property type="nucleotide sequence ID" value="NZ_BMZF01000002.1"/>
</dbReference>
<organism evidence="10 11">
    <name type="scientific">Paramylibacter ulvae</name>
    <dbReference type="NCBI Taxonomy" id="1651968"/>
    <lineage>
        <taxon>Bacteria</taxon>
        <taxon>Pseudomonadati</taxon>
        <taxon>Pseudomonadota</taxon>
        <taxon>Alphaproteobacteria</taxon>
        <taxon>Rhodobacterales</taxon>
        <taxon>Paracoccaceae</taxon>
        <taxon>Paramylibacter</taxon>
    </lineage>
</organism>
<protein>
    <recommendedName>
        <fullName evidence="4 8">3-deoxy-D-manno-octulosonic acid transferase</fullName>
        <shortName evidence="8">Kdo transferase</shortName>
        <ecNumber evidence="3 8">2.4.99.12</ecNumber>
    </recommendedName>
    <alternativeName>
        <fullName evidence="6 8">Lipid IV(A) 3-deoxy-D-manno-octulosonic acid transferase</fullName>
    </alternativeName>
</protein>
<dbReference type="InterPro" id="IPR039901">
    <property type="entry name" value="Kdotransferase"/>
</dbReference>
<keyword evidence="8" id="KW-0448">Lipopolysaccharide biosynthesis</keyword>
<dbReference type="PANTHER" id="PTHR42755:SF1">
    <property type="entry name" value="3-DEOXY-D-MANNO-OCTULOSONIC ACID TRANSFERASE, MITOCHONDRIAL-RELATED"/>
    <property type="match status" value="1"/>
</dbReference>
<name>A0ABQ3CXS8_9RHOB</name>
<proteinExistence type="inferred from homology"/>
<evidence type="ECO:0000256" key="8">
    <source>
        <dbReference type="RuleBase" id="RU365103"/>
    </source>
</evidence>
<keyword evidence="11" id="KW-1185">Reference proteome</keyword>
<sequence>MTAVGDQASHRAQREGRPTLLRPTGALVWIHFETASEVIDSAELVRMLQSSPTAPFVLLTTNEDGVVEHLRRKLPQGAVHQYLPIDQQAFVGKFLDYWRPDYCIWASDTMQPNIMTLAHKRGVKLVYANANPPQISRFKRFLSNRYTGLLKHFVKVLPVSIVAANRCAALGVTTDNITVMPALKSGGEAMECDETERAHIAKSIGGRPIWYGIGVQDSELEMIIAAQKFTARRAQRLLSIIQPAQKNQLESFERKFKAQGFIVHRRSECDAPKPETQVYLIDSFEEEGLWLRIAPVTYIGCSFDKAREFDPLKVAALGSAIIHGPEMNFSTVSISRLQRANATRAITDQSDFSTALADVIAPDVAAELAQAAWLTTSIGAETTDYLFEMIQEYLAEKEIA</sequence>
<keyword evidence="8" id="KW-0472">Membrane</keyword>
<dbReference type="Gene3D" id="3.40.50.2000">
    <property type="entry name" value="Glycogen Phosphorylase B"/>
    <property type="match status" value="1"/>
</dbReference>
<comment type="pathway">
    <text evidence="2 8">Bacterial outer membrane biogenesis; LPS core biosynthesis.</text>
</comment>
<dbReference type="InterPro" id="IPR038107">
    <property type="entry name" value="Glycos_transf_N_sf"/>
</dbReference>
<evidence type="ECO:0000256" key="2">
    <source>
        <dbReference type="ARBA" id="ARBA00004713"/>
    </source>
</evidence>
<evidence type="ECO:0000256" key="4">
    <source>
        <dbReference type="ARBA" id="ARBA00019077"/>
    </source>
</evidence>
<accession>A0ABQ3CXS8</accession>
<comment type="catalytic activity">
    <reaction evidence="7 8">
        <text>lipid IVA (E. coli) + CMP-3-deoxy-beta-D-manno-octulosonate = alpha-Kdo-(2-&gt;6)-lipid IVA (E. coli) + CMP + H(+)</text>
        <dbReference type="Rhea" id="RHEA:28066"/>
        <dbReference type="ChEBI" id="CHEBI:15378"/>
        <dbReference type="ChEBI" id="CHEBI:58603"/>
        <dbReference type="ChEBI" id="CHEBI:60364"/>
        <dbReference type="ChEBI" id="CHEBI:60377"/>
        <dbReference type="ChEBI" id="CHEBI:85987"/>
        <dbReference type="EC" id="2.4.99.12"/>
    </reaction>
</comment>
<evidence type="ECO:0000313" key="10">
    <source>
        <dbReference type="EMBL" id="GHA47090.1"/>
    </source>
</evidence>
<evidence type="ECO:0000256" key="1">
    <source>
        <dbReference type="ARBA" id="ARBA00003394"/>
    </source>
</evidence>
<gene>
    <name evidence="10" type="primary">kdtA</name>
    <name evidence="10" type="ORF">GCM10008927_09830</name>
</gene>
<comment type="subcellular location">
    <subcellularLocation>
        <location evidence="8">Cell membrane</location>
    </subcellularLocation>
</comment>
<dbReference type="Proteomes" id="UP000634455">
    <property type="component" value="Unassembled WGS sequence"/>
</dbReference>
<dbReference type="InterPro" id="IPR007507">
    <property type="entry name" value="Glycos_transf_N"/>
</dbReference>